<dbReference type="EMBL" id="CYZX01000003">
    <property type="protein sequence ID" value="CUN80645.1"/>
    <property type="molecule type" value="Genomic_DNA"/>
</dbReference>
<dbReference type="NCBIfam" id="TIGR01484">
    <property type="entry name" value="HAD-SF-IIB"/>
    <property type="match status" value="1"/>
</dbReference>
<dbReference type="Gene3D" id="3.40.50.1000">
    <property type="entry name" value="HAD superfamily/HAD-like"/>
    <property type="match status" value="1"/>
</dbReference>
<dbReference type="SUPFAM" id="SSF56784">
    <property type="entry name" value="HAD-like"/>
    <property type="match status" value="1"/>
</dbReference>
<gene>
    <name evidence="1" type="ORF">ERS852471_00514</name>
</gene>
<dbReference type="GO" id="GO:0000287">
    <property type="term" value="F:magnesium ion binding"/>
    <property type="evidence" value="ECO:0007669"/>
    <property type="project" value="TreeGrafter"/>
</dbReference>
<evidence type="ECO:0000313" key="1">
    <source>
        <dbReference type="EMBL" id="CUN80645.1"/>
    </source>
</evidence>
<dbReference type="OrthoDB" id="9810101at2"/>
<keyword evidence="1" id="KW-0378">Hydrolase</keyword>
<dbReference type="InterPro" id="IPR000150">
    <property type="entry name" value="Cof"/>
</dbReference>
<evidence type="ECO:0000313" key="2">
    <source>
        <dbReference type="Proteomes" id="UP000095594"/>
    </source>
</evidence>
<dbReference type="PANTHER" id="PTHR10000">
    <property type="entry name" value="PHOSPHOSERINE PHOSPHATASE"/>
    <property type="match status" value="1"/>
</dbReference>
<protein>
    <submittedName>
        <fullName evidence="1">HAD-superfamily cof-like hydrolase</fullName>
    </submittedName>
</protein>
<dbReference type="InterPro" id="IPR023214">
    <property type="entry name" value="HAD_sf"/>
</dbReference>
<dbReference type="NCBIfam" id="TIGR00099">
    <property type="entry name" value="Cof-subfamily"/>
    <property type="match status" value="1"/>
</dbReference>
<dbReference type="AlphaFoldDB" id="A0A173ZZF2"/>
<dbReference type="SFLD" id="SFLDS00003">
    <property type="entry name" value="Haloacid_Dehalogenase"/>
    <property type="match status" value="1"/>
</dbReference>
<reference evidence="1 2" key="1">
    <citation type="submission" date="2015-09" db="EMBL/GenBank/DDBJ databases">
        <authorList>
            <consortium name="Pathogen Informatics"/>
        </authorList>
    </citation>
    <scope>NUCLEOTIDE SEQUENCE [LARGE SCALE GENOMIC DNA]</scope>
    <source>
        <strain evidence="1 2">2789STDY5834856</strain>
    </source>
</reference>
<organism evidence="1 2">
    <name type="scientific">Clostridium disporicum</name>
    <dbReference type="NCBI Taxonomy" id="84024"/>
    <lineage>
        <taxon>Bacteria</taxon>
        <taxon>Bacillati</taxon>
        <taxon>Bacillota</taxon>
        <taxon>Clostridia</taxon>
        <taxon>Eubacteriales</taxon>
        <taxon>Clostridiaceae</taxon>
        <taxon>Clostridium</taxon>
    </lineage>
</organism>
<dbReference type="InterPro" id="IPR036412">
    <property type="entry name" value="HAD-like_sf"/>
</dbReference>
<dbReference type="PROSITE" id="PS01228">
    <property type="entry name" value="COF_1"/>
    <property type="match status" value="1"/>
</dbReference>
<dbReference type="PANTHER" id="PTHR10000:SF8">
    <property type="entry name" value="HAD SUPERFAMILY HYDROLASE-LIKE, TYPE 3"/>
    <property type="match status" value="1"/>
</dbReference>
<dbReference type="Proteomes" id="UP000095594">
    <property type="component" value="Unassembled WGS sequence"/>
</dbReference>
<dbReference type="Gene3D" id="3.30.1240.10">
    <property type="match status" value="1"/>
</dbReference>
<accession>A0A173ZZF2</accession>
<sequence>MELFVTDLDGTLLNSKKEVSKYSCDTLNKLIDDGVNFTVATARTPATVVELLEGINLKLPVALMNGVLIYDIKEQKYIDIKEIEKDTVKKCLEIFEELDKNVLVYGIKDNHLWVYYKEFQYAWEYNFYKERADKKLKTFVEVTDYKEAIKDSKVINFIVFDKYENIKRINDELTKIQGLTVNYYEDIYEEDCYFLEAYSSEASKANGIKFLERYIEHDNLVCFGDNLNDIPMFELADEAYATANAVDELKEMATAVIGSCDEDGVARFLEERFNK</sequence>
<dbReference type="GO" id="GO:0005829">
    <property type="term" value="C:cytosol"/>
    <property type="evidence" value="ECO:0007669"/>
    <property type="project" value="TreeGrafter"/>
</dbReference>
<dbReference type="InterPro" id="IPR006379">
    <property type="entry name" value="HAD-SF_hydro_IIB"/>
</dbReference>
<dbReference type="SFLD" id="SFLDG01140">
    <property type="entry name" value="C2.B:_Phosphomannomutase_and_P"/>
    <property type="match status" value="1"/>
</dbReference>
<proteinExistence type="predicted"/>
<dbReference type="GO" id="GO:0016791">
    <property type="term" value="F:phosphatase activity"/>
    <property type="evidence" value="ECO:0007669"/>
    <property type="project" value="TreeGrafter"/>
</dbReference>
<dbReference type="Pfam" id="PF08282">
    <property type="entry name" value="Hydrolase_3"/>
    <property type="match status" value="1"/>
</dbReference>
<dbReference type="RefSeq" id="WP_055263619.1">
    <property type="nucleotide sequence ID" value="NZ_CABIXQ010000003.1"/>
</dbReference>
<name>A0A173ZZF2_9CLOT</name>